<dbReference type="AlphaFoldDB" id="A0A2P2Q100"/>
<evidence type="ECO:0000313" key="1">
    <source>
        <dbReference type="EMBL" id="MBX60579.1"/>
    </source>
</evidence>
<proteinExistence type="predicted"/>
<protein>
    <submittedName>
        <fullName evidence="1">Uncharacterized protein</fullName>
    </submittedName>
</protein>
<sequence>MPQVKFRMQEVPTVIFQSHFIVLLHSFFP</sequence>
<name>A0A2P2Q100_RHIMU</name>
<dbReference type="EMBL" id="GGEC01080095">
    <property type="protein sequence ID" value="MBX60579.1"/>
    <property type="molecule type" value="Transcribed_RNA"/>
</dbReference>
<organism evidence="1">
    <name type="scientific">Rhizophora mucronata</name>
    <name type="common">Asiatic mangrove</name>
    <dbReference type="NCBI Taxonomy" id="61149"/>
    <lineage>
        <taxon>Eukaryota</taxon>
        <taxon>Viridiplantae</taxon>
        <taxon>Streptophyta</taxon>
        <taxon>Embryophyta</taxon>
        <taxon>Tracheophyta</taxon>
        <taxon>Spermatophyta</taxon>
        <taxon>Magnoliopsida</taxon>
        <taxon>eudicotyledons</taxon>
        <taxon>Gunneridae</taxon>
        <taxon>Pentapetalae</taxon>
        <taxon>rosids</taxon>
        <taxon>fabids</taxon>
        <taxon>Malpighiales</taxon>
        <taxon>Rhizophoraceae</taxon>
        <taxon>Rhizophora</taxon>
    </lineage>
</organism>
<accession>A0A2P2Q100</accession>
<reference evidence="1" key="1">
    <citation type="submission" date="2018-02" db="EMBL/GenBank/DDBJ databases">
        <title>Rhizophora mucronata_Transcriptome.</title>
        <authorList>
            <person name="Meera S.P."/>
            <person name="Sreeshan A."/>
            <person name="Augustine A."/>
        </authorList>
    </citation>
    <scope>NUCLEOTIDE SEQUENCE</scope>
    <source>
        <tissue evidence="1">Leaf</tissue>
    </source>
</reference>